<evidence type="ECO:0000256" key="2">
    <source>
        <dbReference type="SAM" id="SignalP"/>
    </source>
</evidence>
<proteinExistence type="predicted"/>
<evidence type="ECO:0000313" key="4">
    <source>
        <dbReference type="Proteomes" id="UP000824123"/>
    </source>
</evidence>
<feature type="region of interest" description="Disordered" evidence="1">
    <location>
        <begin position="31"/>
        <end position="58"/>
    </location>
</feature>
<keyword evidence="2" id="KW-0732">Signal</keyword>
<feature type="signal peptide" evidence="2">
    <location>
        <begin position="1"/>
        <end position="21"/>
    </location>
</feature>
<feature type="chain" id="PRO_5038362378" evidence="2">
    <location>
        <begin position="22"/>
        <end position="324"/>
    </location>
</feature>
<feature type="compositionally biased region" description="Polar residues" evidence="1">
    <location>
        <begin position="41"/>
        <end position="55"/>
    </location>
</feature>
<name>A0A9D1S4D9_9FIRM</name>
<comment type="caution">
    <text evidence="3">The sequence shown here is derived from an EMBL/GenBank/DDBJ whole genome shotgun (WGS) entry which is preliminary data.</text>
</comment>
<protein>
    <submittedName>
        <fullName evidence="3">Uncharacterized protein</fullName>
    </submittedName>
</protein>
<organism evidence="3 4">
    <name type="scientific">Candidatus Fimadaptatus faecigallinarum</name>
    <dbReference type="NCBI Taxonomy" id="2840814"/>
    <lineage>
        <taxon>Bacteria</taxon>
        <taxon>Bacillati</taxon>
        <taxon>Bacillota</taxon>
        <taxon>Clostridia</taxon>
        <taxon>Eubacteriales</taxon>
        <taxon>Candidatus Fimadaptatus</taxon>
    </lineage>
</organism>
<sequence length="324" mass="33811">MRHIPALLLTGALALMPVALAADAPVVTPTASPGSIAAAQSEPTPGASPSASAQTEIKAPTLERYEAALSELLKERNIESNQDSPGVTVISDLVTLSVETHDDSIARISIVAHGNGSAQSGETIFSALSCAIMAYSPSDESTVRSKLLELMSKTDGQDSVPGLTLTFALKPDALELTLTPATAAVQPTQTATRQITNVGELISHCAALLPSGWTQTSYINGDPPDVLLNIYATSSEPDALWDCARTLMTKYFSQVRASNLSCGRLSVVFYSSGMTPLLSLGVGCADALASDAITSAATTDEFRAEIERLASESDALLVKHYDVG</sequence>
<gene>
    <name evidence="3" type="ORF">IAC59_04310</name>
</gene>
<dbReference type="Proteomes" id="UP000824123">
    <property type="component" value="Unassembled WGS sequence"/>
</dbReference>
<accession>A0A9D1S4D9</accession>
<reference evidence="3" key="1">
    <citation type="submission" date="2020-10" db="EMBL/GenBank/DDBJ databases">
        <authorList>
            <person name="Gilroy R."/>
        </authorList>
    </citation>
    <scope>NUCLEOTIDE SEQUENCE</scope>
    <source>
        <strain evidence="3">ChiSxjej2B14-8506</strain>
    </source>
</reference>
<evidence type="ECO:0000313" key="3">
    <source>
        <dbReference type="EMBL" id="HIU46461.1"/>
    </source>
</evidence>
<dbReference type="EMBL" id="DVNK01000030">
    <property type="protein sequence ID" value="HIU46461.1"/>
    <property type="molecule type" value="Genomic_DNA"/>
</dbReference>
<dbReference type="AlphaFoldDB" id="A0A9D1S4D9"/>
<evidence type="ECO:0000256" key="1">
    <source>
        <dbReference type="SAM" id="MobiDB-lite"/>
    </source>
</evidence>
<reference evidence="3" key="2">
    <citation type="journal article" date="2021" name="PeerJ">
        <title>Extensive microbial diversity within the chicken gut microbiome revealed by metagenomics and culture.</title>
        <authorList>
            <person name="Gilroy R."/>
            <person name="Ravi A."/>
            <person name="Getino M."/>
            <person name="Pursley I."/>
            <person name="Horton D.L."/>
            <person name="Alikhan N.F."/>
            <person name="Baker D."/>
            <person name="Gharbi K."/>
            <person name="Hall N."/>
            <person name="Watson M."/>
            <person name="Adriaenssens E.M."/>
            <person name="Foster-Nyarko E."/>
            <person name="Jarju S."/>
            <person name="Secka A."/>
            <person name="Antonio M."/>
            <person name="Oren A."/>
            <person name="Chaudhuri R.R."/>
            <person name="La Ragione R."/>
            <person name="Hildebrand F."/>
            <person name="Pallen M.J."/>
        </authorList>
    </citation>
    <scope>NUCLEOTIDE SEQUENCE</scope>
    <source>
        <strain evidence="3">ChiSxjej2B14-8506</strain>
    </source>
</reference>